<organism evidence="1 2">
    <name type="scientific">Arabis alpina</name>
    <name type="common">Alpine rock-cress</name>
    <dbReference type="NCBI Taxonomy" id="50452"/>
    <lineage>
        <taxon>Eukaryota</taxon>
        <taxon>Viridiplantae</taxon>
        <taxon>Streptophyta</taxon>
        <taxon>Embryophyta</taxon>
        <taxon>Tracheophyta</taxon>
        <taxon>Spermatophyta</taxon>
        <taxon>Magnoliopsida</taxon>
        <taxon>eudicotyledons</taxon>
        <taxon>Gunneridae</taxon>
        <taxon>Pentapetalae</taxon>
        <taxon>rosids</taxon>
        <taxon>malvids</taxon>
        <taxon>Brassicales</taxon>
        <taxon>Brassicaceae</taxon>
        <taxon>Arabideae</taxon>
        <taxon>Arabis</taxon>
    </lineage>
</organism>
<protein>
    <submittedName>
        <fullName evidence="1">Uncharacterized protein</fullName>
    </submittedName>
</protein>
<sequence>MHMFSPLYWFRNQFYLQHIDYYHPKCVAMCLLWIISFQCKEKLFCISSNMFTVVIIFVLQELRK</sequence>
<gene>
    <name evidence="1" type="ordered locus">AALP_Aa4g180900</name>
</gene>
<accession>A0A087H407</accession>
<proteinExistence type="predicted"/>
<dbReference type="Proteomes" id="UP000029120">
    <property type="component" value="Chromosome 4"/>
</dbReference>
<evidence type="ECO:0000313" key="2">
    <source>
        <dbReference type="Proteomes" id="UP000029120"/>
    </source>
</evidence>
<dbReference type="Gramene" id="KFK36859">
    <property type="protein sequence ID" value="KFK36859"/>
    <property type="gene ID" value="AALP_AA4G180900"/>
</dbReference>
<evidence type="ECO:0000313" key="1">
    <source>
        <dbReference type="EMBL" id="KFK36859.1"/>
    </source>
</evidence>
<dbReference type="AlphaFoldDB" id="A0A087H407"/>
<name>A0A087H407_ARAAL</name>
<keyword evidence="2" id="KW-1185">Reference proteome</keyword>
<dbReference type="EMBL" id="CM002872">
    <property type="protein sequence ID" value="KFK36859.1"/>
    <property type="molecule type" value="Genomic_DNA"/>
</dbReference>
<reference evidence="2" key="1">
    <citation type="journal article" date="2015" name="Nat. Plants">
        <title>Genome expansion of Arabis alpina linked with retrotransposition and reduced symmetric DNA methylation.</title>
        <authorList>
            <person name="Willing E.M."/>
            <person name="Rawat V."/>
            <person name="Mandakova T."/>
            <person name="Maumus F."/>
            <person name="James G.V."/>
            <person name="Nordstroem K.J."/>
            <person name="Becker C."/>
            <person name="Warthmann N."/>
            <person name="Chica C."/>
            <person name="Szarzynska B."/>
            <person name="Zytnicki M."/>
            <person name="Albani M.C."/>
            <person name="Kiefer C."/>
            <person name="Bergonzi S."/>
            <person name="Castaings L."/>
            <person name="Mateos J.L."/>
            <person name="Berns M.C."/>
            <person name="Bujdoso N."/>
            <person name="Piofczyk T."/>
            <person name="de Lorenzo L."/>
            <person name="Barrero-Sicilia C."/>
            <person name="Mateos I."/>
            <person name="Piednoel M."/>
            <person name="Hagmann J."/>
            <person name="Chen-Min-Tao R."/>
            <person name="Iglesias-Fernandez R."/>
            <person name="Schuster S.C."/>
            <person name="Alonso-Blanco C."/>
            <person name="Roudier F."/>
            <person name="Carbonero P."/>
            <person name="Paz-Ares J."/>
            <person name="Davis S.J."/>
            <person name="Pecinka A."/>
            <person name="Quesneville H."/>
            <person name="Colot V."/>
            <person name="Lysak M.A."/>
            <person name="Weigel D."/>
            <person name="Coupland G."/>
            <person name="Schneeberger K."/>
        </authorList>
    </citation>
    <scope>NUCLEOTIDE SEQUENCE [LARGE SCALE GENOMIC DNA]</scope>
    <source>
        <strain evidence="2">cv. Pajares</strain>
    </source>
</reference>